<dbReference type="SUPFAM" id="SSF51905">
    <property type="entry name" value="FAD/NAD(P)-binding domain"/>
    <property type="match status" value="1"/>
</dbReference>
<keyword evidence="1" id="KW-0560">Oxidoreductase</keyword>
<dbReference type="Pfam" id="PF01266">
    <property type="entry name" value="DAO"/>
    <property type="match status" value="1"/>
</dbReference>
<gene>
    <name evidence="3" type="ORF">DOO78_14835</name>
</gene>
<dbReference type="EMBL" id="QLIX01000010">
    <property type="protein sequence ID" value="RAI58287.1"/>
    <property type="molecule type" value="Genomic_DNA"/>
</dbReference>
<comment type="caution">
    <text evidence="3">The sequence shown here is derived from an EMBL/GenBank/DDBJ whole genome shotgun (WGS) entry which is preliminary data.</text>
</comment>
<dbReference type="AlphaFoldDB" id="A0A327M740"/>
<dbReference type="PANTHER" id="PTHR13847">
    <property type="entry name" value="SARCOSINE DEHYDROGENASE-RELATED"/>
    <property type="match status" value="1"/>
</dbReference>
<dbReference type="OrthoDB" id="9805337at2"/>
<keyword evidence="4" id="KW-1185">Reference proteome</keyword>
<evidence type="ECO:0000256" key="1">
    <source>
        <dbReference type="ARBA" id="ARBA00023002"/>
    </source>
</evidence>
<organism evidence="3 4">
    <name type="scientific">Roseicella frigidaeris</name>
    <dbReference type="NCBI Taxonomy" id="2230885"/>
    <lineage>
        <taxon>Bacteria</taxon>
        <taxon>Pseudomonadati</taxon>
        <taxon>Pseudomonadota</taxon>
        <taxon>Alphaproteobacteria</taxon>
        <taxon>Acetobacterales</taxon>
        <taxon>Roseomonadaceae</taxon>
        <taxon>Roseicella</taxon>
    </lineage>
</organism>
<sequence length="424" mass="45679">MNRPRQLHAVVIGAGIVGACTALALQREGHRVTLIEPGPPGGEQAASYGNGCWLSPMSVIPPSVPGLWRKVPGFIADPLGPLAIRWRYLPRVLPWLARYLAAGWTEARVARTAVALRAMLRDAPALHAALADEAGVPGLIERRGLMYVYPSRAEFEAEAMAWRIRRQVGIAWLELPAEELRQREPALDRRYGFAALVEEGGHCRDPGAYVAALVALAEAAGATRLAQRATGFRIEGGRLRAVRTEAGEVAADRAVIAAGAHSRALAAAAGDRLPLESERGYHAMIEGAEVGPRTPLMPSDGKMSITMTDRGLRCAGQVEIAGLEAAPDWRRAEILRDHLLRSFPGLPRDLPAERVRVWMGHRPSLPDGLPCIGPARGCPDILHAFGHGHVGLVAAPRTARLVAAMLAGRAPEIDPRPYDPARFR</sequence>
<dbReference type="Gene3D" id="3.30.9.10">
    <property type="entry name" value="D-Amino Acid Oxidase, subunit A, domain 2"/>
    <property type="match status" value="1"/>
</dbReference>
<dbReference type="Proteomes" id="UP000249065">
    <property type="component" value="Unassembled WGS sequence"/>
</dbReference>
<dbReference type="PANTHER" id="PTHR13847:SF289">
    <property type="entry name" value="GLYCINE OXIDASE"/>
    <property type="match status" value="1"/>
</dbReference>
<evidence type="ECO:0000313" key="3">
    <source>
        <dbReference type="EMBL" id="RAI58287.1"/>
    </source>
</evidence>
<dbReference type="InterPro" id="IPR006076">
    <property type="entry name" value="FAD-dep_OxRdtase"/>
</dbReference>
<feature type="domain" description="FAD dependent oxidoreductase" evidence="2">
    <location>
        <begin position="9"/>
        <end position="405"/>
    </location>
</feature>
<dbReference type="GO" id="GO:0005737">
    <property type="term" value="C:cytoplasm"/>
    <property type="evidence" value="ECO:0007669"/>
    <property type="project" value="TreeGrafter"/>
</dbReference>
<dbReference type="GO" id="GO:0016491">
    <property type="term" value="F:oxidoreductase activity"/>
    <property type="evidence" value="ECO:0007669"/>
    <property type="project" value="UniProtKB-KW"/>
</dbReference>
<dbReference type="InterPro" id="IPR036188">
    <property type="entry name" value="FAD/NAD-bd_sf"/>
</dbReference>
<protein>
    <submittedName>
        <fullName evidence="3">Amino acid dehydrogenase</fullName>
    </submittedName>
</protein>
<dbReference type="Gene3D" id="3.50.50.60">
    <property type="entry name" value="FAD/NAD(P)-binding domain"/>
    <property type="match status" value="2"/>
</dbReference>
<name>A0A327M740_9PROT</name>
<accession>A0A327M740</accession>
<dbReference type="SUPFAM" id="SSF54373">
    <property type="entry name" value="FAD-linked reductases, C-terminal domain"/>
    <property type="match status" value="1"/>
</dbReference>
<evidence type="ECO:0000313" key="4">
    <source>
        <dbReference type="Proteomes" id="UP000249065"/>
    </source>
</evidence>
<reference evidence="4" key="1">
    <citation type="submission" date="2018-06" db="EMBL/GenBank/DDBJ databases">
        <authorList>
            <person name="Khan S.A."/>
        </authorList>
    </citation>
    <scope>NUCLEOTIDE SEQUENCE [LARGE SCALE GENOMIC DNA]</scope>
    <source>
        <strain evidence="4">DB-1506</strain>
    </source>
</reference>
<dbReference type="RefSeq" id="WP_111470686.1">
    <property type="nucleotide sequence ID" value="NZ_QLIX01000010.1"/>
</dbReference>
<evidence type="ECO:0000259" key="2">
    <source>
        <dbReference type="Pfam" id="PF01266"/>
    </source>
</evidence>
<dbReference type="PROSITE" id="PS51257">
    <property type="entry name" value="PROKAR_LIPOPROTEIN"/>
    <property type="match status" value="1"/>
</dbReference>
<proteinExistence type="predicted"/>